<keyword evidence="5" id="KW-0964">Secreted</keyword>
<dbReference type="InterPro" id="IPR012334">
    <property type="entry name" value="Pectin_lyas_fold"/>
</dbReference>
<dbReference type="PANTHER" id="PTHR31321">
    <property type="entry name" value="ACYL-COA THIOESTER HYDROLASE YBHC-RELATED"/>
    <property type="match status" value="1"/>
</dbReference>
<evidence type="ECO:0000256" key="8">
    <source>
        <dbReference type="ARBA" id="ARBA00047928"/>
    </source>
</evidence>
<evidence type="ECO:0000256" key="3">
    <source>
        <dbReference type="ARBA" id="ARBA00008891"/>
    </source>
</evidence>
<evidence type="ECO:0000256" key="6">
    <source>
        <dbReference type="ARBA" id="ARBA00022801"/>
    </source>
</evidence>
<reference evidence="12 13" key="1">
    <citation type="submission" date="2018-10" db="EMBL/GenBank/DDBJ databases">
        <title>A high-quality apple genome assembly.</title>
        <authorList>
            <person name="Hu J."/>
        </authorList>
    </citation>
    <scope>NUCLEOTIDE SEQUENCE [LARGE SCALE GENOMIC DNA]</scope>
    <source>
        <strain evidence="13">cv. HFTH1</strain>
        <tissue evidence="12">Young leaf</tissue>
    </source>
</reference>
<evidence type="ECO:0000256" key="5">
    <source>
        <dbReference type="ARBA" id="ARBA00022512"/>
    </source>
</evidence>
<evidence type="ECO:0000256" key="7">
    <source>
        <dbReference type="ARBA" id="ARBA00023085"/>
    </source>
</evidence>
<dbReference type="InterPro" id="IPR033131">
    <property type="entry name" value="Pectinesterase_Asp_AS"/>
</dbReference>
<dbReference type="EC" id="3.1.1.11" evidence="4 10"/>
<keyword evidence="10" id="KW-0732">Signal</keyword>
<dbReference type="GO" id="GO:0042545">
    <property type="term" value="P:cell wall modification"/>
    <property type="evidence" value="ECO:0007669"/>
    <property type="project" value="UniProtKB-UniRule"/>
</dbReference>
<evidence type="ECO:0000313" key="12">
    <source>
        <dbReference type="EMBL" id="RXI08622.1"/>
    </source>
</evidence>
<dbReference type="EMBL" id="RDQH01000327">
    <property type="protein sequence ID" value="RXI08622.1"/>
    <property type="molecule type" value="Genomic_DNA"/>
</dbReference>
<feature type="signal peptide" evidence="10">
    <location>
        <begin position="1"/>
        <end position="29"/>
    </location>
</feature>
<keyword evidence="6 10" id="KW-0378">Hydrolase</keyword>
<evidence type="ECO:0000256" key="4">
    <source>
        <dbReference type="ARBA" id="ARBA00013229"/>
    </source>
</evidence>
<dbReference type="InterPro" id="IPR000070">
    <property type="entry name" value="Pectinesterase_cat"/>
</dbReference>
<feature type="domain" description="Pectinesterase catalytic" evidence="11">
    <location>
        <begin position="198"/>
        <end position="341"/>
    </location>
</feature>
<dbReference type="Proteomes" id="UP000290289">
    <property type="component" value="Chromosome 1"/>
</dbReference>
<dbReference type="Pfam" id="PF01095">
    <property type="entry name" value="Pectinesterase"/>
    <property type="match status" value="1"/>
</dbReference>
<comment type="similarity">
    <text evidence="3">Belongs to the pectinesterase family.</text>
</comment>
<keyword evidence="7 10" id="KW-0063">Aspartyl esterase</keyword>
<name>A0A498KSH8_MALDO</name>
<dbReference type="PROSITE" id="PS00503">
    <property type="entry name" value="PECTINESTERASE_2"/>
    <property type="match status" value="1"/>
</dbReference>
<dbReference type="GO" id="GO:0045490">
    <property type="term" value="P:pectin catabolic process"/>
    <property type="evidence" value="ECO:0007669"/>
    <property type="project" value="UniProtKB-UniRule"/>
</dbReference>
<sequence length="357" mass="39557">MAGKTACMFIHASLMIITILLTSSTAAIADDTIPIPSDSSQVASWFDNNVKTYNERKSTLDPALVAAEHAPQVMQDGGGNFKTVTDAINSIPARNTKRVFVYIKGRVMPNITFDGTTQKYGTVYSGTLIVESNYFRVVNLVIIVRNSPRRVLYKGTLKSEAFRRLFVTSCFPQFSAGADIRTHFMITRGCICSKTASLIQGSVDFIFGKGKSLYLCDNLVQNTEMHVVKRNLTVITAQQRDSPSEDSGFSFVHCKITGTTYARRTYLGRAWGSSPNVVVACTDIAILSTLNVNRKQILSHCFAQLFLNNLFYGEYNNWGQGSNITSKARYTRKLSDAETKPFISLGNIQGSKWLLPQ</sequence>
<evidence type="ECO:0000313" key="13">
    <source>
        <dbReference type="Proteomes" id="UP000290289"/>
    </source>
</evidence>
<dbReference type="STRING" id="3750.A0A498KSH8"/>
<dbReference type="UniPathway" id="UPA00545">
    <property type="reaction ID" value="UER00823"/>
</dbReference>
<accession>A0A498KSH8</accession>
<comment type="subcellular location">
    <subcellularLocation>
        <location evidence="1">Secreted</location>
        <location evidence="1">Cell wall</location>
    </subcellularLocation>
</comment>
<evidence type="ECO:0000259" key="11">
    <source>
        <dbReference type="Pfam" id="PF01095"/>
    </source>
</evidence>
<dbReference type="AlphaFoldDB" id="A0A498KSH8"/>
<dbReference type="SUPFAM" id="SSF51126">
    <property type="entry name" value="Pectin lyase-like"/>
    <property type="match status" value="1"/>
</dbReference>
<evidence type="ECO:0000256" key="9">
    <source>
        <dbReference type="PROSITE-ProRule" id="PRU10040"/>
    </source>
</evidence>
<dbReference type="PANTHER" id="PTHR31321:SF87">
    <property type="entry name" value="PECTINESTERASE 63-RELATED"/>
    <property type="match status" value="1"/>
</dbReference>
<gene>
    <name evidence="12" type="ORF">DVH24_022766</name>
</gene>
<evidence type="ECO:0000256" key="1">
    <source>
        <dbReference type="ARBA" id="ARBA00004191"/>
    </source>
</evidence>
<comment type="pathway">
    <text evidence="2 10">Glycan metabolism; pectin degradation; 2-dehydro-3-deoxy-D-gluconate from pectin: step 1/5.</text>
</comment>
<keyword evidence="5" id="KW-0134">Cell wall</keyword>
<proteinExistence type="inferred from homology"/>
<comment type="catalytic activity">
    <reaction evidence="8 10">
        <text>[(1-&gt;4)-alpha-D-galacturonosyl methyl ester](n) + n H2O = [(1-&gt;4)-alpha-D-galacturonosyl](n) + n methanol + n H(+)</text>
        <dbReference type="Rhea" id="RHEA:22380"/>
        <dbReference type="Rhea" id="RHEA-COMP:14570"/>
        <dbReference type="Rhea" id="RHEA-COMP:14573"/>
        <dbReference type="ChEBI" id="CHEBI:15377"/>
        <dbReference type="ChEBI" id="CHEBI:15378"/>
        <dbReference type="ChEBI" id="CHEBI:17790"/>
        <dbReference type="ChEBI" id="CHEBI:140522"/>
        <dbReference type="ChEBI" id="CHEBI:140523"/>
        <dbReference type="EC" id="3.1.1.11"/>
    </reaction>
</comment>
<comment type="caution">
    <text evidence="12">The sequence shown here is derived from an EMBL/GenBank/DDBJ whole genome shotgun (WGS) entry which is preliminary data.</text>
</comment>
<dbReference type="GO" id="GO:0030599">
    <property type="term" value="F:pectinesterase activity"/>
    <property type="evidence" value="ECO:0007669"/>
    <property type="project" value="UniProtKB-UniRule"/>
</dbReference>
<feature type="chain" id="PRO_5019613999" description="Pectinesterase" evidence="10">
    <location>
        <begin position="30"/>
        <end position="357"/>
    </location>
</feature>
<dbReference type="Gene3D" id="2.160.20.10">
    <property type="entry name" value="Single-stranded right-handed beta-helix, Pectin lyase-like"/>
    <property type="match status" value="1"/>
</dbReference>
<protein>
    <recommendedName>
        <fullName evidence="4 10">Pectinesterase</fullName>
        <ecNumber evidence="4 10">3.1.1.11</ecNumber>
    </recommendedName>
</protein>
<evidence type="ECO:0000256" key="2">
    <source>
        <dbReference type="ARBA" id="ARBA00005184"/>
    </source>
</evidence>
<organism evidence="12 13">
    <name type="scientific">Malus domestica</name>
    <name type="common">Apple</name>
    <name type="synonym">Pyrus malus</name>
    <dbReference type="NCBI Taxonomy" id="3750"/>
    <lineage>
        <taxon>Eukaryota</taxon>
        <taxon>Viridiplantae</taxon>
        <taxon>Streptophyta</taxon>
        <taxon>Embryophyta</taxon>
        <taxon>Tracheophyta</taxon>
        <taxon>Spermatophyta</taxon>
        <taxon>Magnoliopsida</taxon>
        <taxon>eudicotyledons</taxon>
        <taxon>Gunneridae</taxon>
        <taxon>Pentapetalae</taxon>
        <taxon>rosids</taxon>
        <taxon>fabids</taxon>
        <taxon>Rosales</taxon>
        <taxon>Rosaceae</taxon>
        <taxon>Amygdaloideae</taxon>
        <taxon>Maleae</taxon>
        <taxon>Malus</taxon>
    </lineage>
</organism>
<feature type="active site" evidence="9">
    <location>
        <position position="204"/>
    </location>
</feature>
<evidence type="ECO:0000256" key="10">
    <source>
        <dbReference type="RuleBase" id="RU000589"/>
    </source>
</evidence>
<keyword evidence="13" id="KW-1185">Reference proteome</keyword>
<dbReference type="InterPro" id="IPR011050">
    <property type="entry name" value="Pectin_lyase_fold/virulence"/>
</dbReference>